<dbReference type="Pfam" id="PF02525">
    <property type="entry name" value="Flavodoxin_2"/>
    <property type="match status" value="1"/>
</dbReference>
<dbReference type="GO" id="GO:0003955">
    <property type="term" value="F:NAD(P)H dehydrogenase (quinone) activity"/>
    <property type="evidence" value="ECO:0007669"/>
    <property type="project" value="TreeGrafter"/>
</dbReference>
<evidence type="ECO:0000313" key="4">
    <source>
        <dbReference type="EMBL" id="AZP11654.1"/>
    </source>
</evidence>
<evidence type="ECO:0000256" key="1">
    <source>
        <dbReference type="ARBA" id="ARBA00006252"/>
    </source>
</evidence>
<dbReference type="Proteomes" id="UP000275663">
    <property type="component" value="Chromosome"/>
</dbReference>
<dbReference type="SUPFAM" id="SSF52218">
    <property type="entry name" value="Flavoproteins"/>
    <property type="match status" value="1"/>
</dbReference>
<dbReference type="InterPro" id="IPR051545">
    <property type="entry name" value="NAD(P)H_dehydrogenase_qn"/>
</dbReference>
<organism evidence="4 5">
    <name type="scientific">Undibacterium parvum</name>
    <dbReference type="NCBI Taxonomy" id="401471"/>
    <lineage>
        <taxon>Bacteria</taxon>
        <taxon>Pseudomonadati</taxon>
        <taxon>Pseudomonadota</taxon>
        <taxon>Betaproteobacteria</taxon>
        <taxon>Burkholderiales</taxon>
        <taxon>Oxalobacteraceae</taxon>
        <taxon>Undibacterium</taxon>
    </lineage>
</organism>
<dbReference type="AlphaFoldDB" id="A0A3S9HHT7"/>
<dbReference type="KEGG" id="upv:EJN92_06390"/>
<reference evidence="4 5" key="1">
    <citation type="journal article" date="2011" name="Int. J. Syst. Evol. Microbiol.">
        <title>Description of Undibacterium oligocarboniphilum sp. nov., isolated from purified water, and Undibacterium pigrum strain CCUG 49012 as the type strain of Undibacterium parvum sp. nov., and emended descriptions of the genus Undibacterium and the species Undibacterium pigrum.</title>
        <authorList>
            <person name="Eder W."/>
            <person name="Wanner G."/>
            <person name="Ludwig W."/>
            <person name="Busse H.J."/>
            <person name="Ziemke-Kageler F."/>
            <person name="Lang E."/>
        </authorList>
    </citation>
    <scope>NUCLEOTIDE SEQUENCE [LARGE SCALE GENOMIC DNA]</scope>
    <source>
        <strain evidence="4 5">DSM 23061</strain>
    </source>
</reference>
<dbReference type="EMBL" id="CP034464">
    <property type="protein sequence ID" value="AZP11654.1"/>
    <property type="molecule type" value="Genomic_DNA"/>
</dbReference>
<accession>A0A3S9HHT7</accession>
<feature type="domain" description="Flavodoxin-like fold" evidence="3">
    <location>
        <begin position="3"/>
        <end position="177"/>
    </location>
</feature>
<comment type="similarity">
    <text evidence="1">Belongs to the NAD(P)H dehydrogenase (quinone) family.</text>
</comment>
<evidence type="ECO:0000256" key="2">
    <source>
        <dbReference type="ARBA" id="ARBA00023002"/>
    </source>
</evidence>
<dbReference type="PANTHER" id="PTHR10204:SF34">
    <property type="entry name" value="NAD(P)H DEHYDROGENASE [QUINONE] 1 ISOFORM 1"/>
    <property type="match status" value="1"/>
</dbReference>
<sequence>MSKKILVILGHPARSSFCAALADTYVAAAQAAGHQLKFVRLADLVFDPILHQGYQEIQALEPDLLQAQQDILWAEHLCLIYPIWWGGIPALLKGWLDRIMLPGFAFKFSPASSFQQKLLKGRTAHILVTMDTPPWYFKWVYRMSPVAQMQTTTLEFCGIKVRKSLLFGPMVNSSLKQRQTYLELATRLASRL</sequence>
<dbReference type="OrthoDB" id="9798454at2"/>
<proteinExistence type="inferred from homology"/>
<keyword evidence="2" id="KW-0560">Oxidoreductase</keyword>
<evidence type="ECO:0000259" key="3">
    <source>
        <dbReference type="Pfam" id="PF02525"/>
    </source>
</evidence>
<dbReference type="Gene3D" id="3.40.50.360">
    <property type="match status" value="1"/>
</dbReference>
<dbReference type="RefSeq" id="WP_126127039.1">
    <property type="nucleotide sequence ID" value="NZ_CP034464.1"/>
</dbReference>
<keyword evidence="5" id="KW-1185">Reference proteome</keyword>
<name>A0A3S9HHT7_9BURK</name>
<dbReference type="InterPro" id="IPR029039">
    <property type="entry name" value="Flavoprotein-like_sf"/>
</dbReference>
<dbReference type="InterPro" id="IPR003680">
    <property type="entry name" value="Flavodoxin_fold"/>
</dbReference>
<gene>
    <name evidence="4" type="ORF">EJN92_06390</name>
</gene>
<protein>
    <submittedName>
        <fullName evidence="4">Flavodoxin family protein</fullName>
    </submittedName>
</protein>
<evidence type="ECO:0000313" key="5">
    <source>
        <dbReference type="Proteomes" id="UP000275663"/>
    </source>
</evidence>
<dbReference type="PANTHER" id="PTHR10204">
    <property type="entry name" value="NAD P H OXIDOREDUCTASE-RELATED"/>
    <property type="match status" value="1"/>
</dbReference>
<dbReference type="GO" id="GO:0005829">
    <property type="term" value="C:cytosol"/>
    <property type="evidence" value="ECO:0007669"/>
    <property type="project" value="TreeGrafter"/>
</dbReference>